<name>T1DVK7_9HELI</name>
<evidence type="ECO:0000313" key="1">
    <source>
        <dbReference type="EMBL" id="GAD18828.1"/>
    </source>
</evidence>
<comment type="caution">
    <text evidence="1">The sequence shown here is derived from an EMBL/GenBank/DDBJ whole genome shotgun (WGS) entry which is preliminary data.</text>
</comment>
<dbReference type="AlphaFoldDB" id="T1DVK7"/>
<accession>T1DVK7</accession>
<sequence length="38" mass="4489">MINCEVLSKEIRLIAYRRSKKQTHSLKSLKSQDLDSRI</sequence>
<keyword evidence="2" id="KW-1185">Reference proteome</keyword>
<gene>
    <name evidence="1" type="ORF">HFN_2240</name>
</gene>
<proteinExistence type="predicted"/>
<protein>
    <submittedName>
        <fullName evidence="1">Uncharacterized protein</fullName>
    </submittedName>
</protein>
<reference evidence="1 2" key="1">
    <citation type="journal article" date="2013" name="Genome Announc.">
        <title>Draft Genome Sequence of Helicobacter fennelliae Strain MRY12-0050, Isolated from a Bacteremia Patient.</title>
        <authorList>
            <person name="Rimbara E."/>
            <person name="Matsui M."/>
            <person name="Mori S."/>
            <person name="Suzuki S."/>
            <person name="Suzuki M."/>
            <person name="Kim H."/>
            <person name="Sekizuka T."/>
            <person name="Kuroda M."/>
            <person name="Shibayama K."/>
        </authorList>
    </citation>
    <scope>NUCLEOTIDE SEQUENCE [LARGE SCALE GENOMIC DNA]</scope>
    <source>
        <strain evidence="1 2">MRY12-0050</strain>
    </source>
</reference>
<organism evidence="1 2">
    <name type="scientific">Helicobacter fennelliae MRY12-0050</name>
    <dbReference type="NCBI Taxonomy" id="1325130"/>
    <lineage>
        <taxon>Bacteria</taxon>
        <taxon>Pseudomonadati</taxon>
        <taxon>Campylobacterota</taxon>
        <taxon>Epsilonproteobacteria</taxon>
        <taxon>Campylobacterales</taxon>
        <taxon>Helicobacteraceae</taxon>
        <taxon>Helicobacter</taxon>
    </lineage>
</organism>
<evidence type="ECO:0000313" key="2">
    <source>
        <dbReference type="Proteomes" id="UP000018143"/>
    </source>
</evidence>
<dbReference type="EMBL" id="BASD01000009">
    <property type="protein sequence ID" value="GAD18828.1"/>
    <property type="molecule type" value="Genomic_DNA"/>
</dbReference>
<dbReference type="Proteomes" id="UP000018143">
    <property type="component" value="Unassembled WGS sequence"/>
</dbReference>